<evidence type="ECO:0000313" key="3">
    <source>
        <dbReference type="Proteomes" id="UP000188246"/>
    </source>
</evidence>
<dbReference type="EMBL" id="CP019609">
    <property type="protein sequence ID" value="AQP53651.1"/>
    <property type="molecule type" value="Genomic_DNA"/>
</dbReference>
<name>A0A1Q2D5R3_9ENTE</name>
<dbReference type="EC" id="3.4.21.89" evidence="1"/>
<dbReference type="STRING" id="633807.BW732_04970"/>
<dbReference type="Proteomes" id="UP000188246">
    <property type="component" value="Chromosome"/>
</dbReference>
<dbReference type="GO" id="GO:0016020">
    <property type="term" value="C:membrane"/>
    <property type="evidence" value="ECO:0007669"/>
    <property type="project" value="UniProtKB-UniRule"/>
</dbReference>
<dbReference type="KEGG" id="vpi:BW732_04970"/>
<dbReference type="OrthoDB" id="1648066at2"/>
<dbReference type="RefSeq" id="WP_077275739.1">
    <property type="nucleotide sequence ID" value="NZ_CP019609.1"/>
</dbReference>
<dbReference type="GO" id="GO:0009003">
    <property type="term" value="F:signal peptidase activity"/>
    <property type="evidence" value="ECO:0007669"/>
    <property type="project" value="UniProtKB-EC"/>
</dbReference>
<dbReference type="AlphaFoldDB" id="A0A1Q2D5R3"/>
<protein>
    <recommendedName>
        <fullName evidence="1">Signal peptidase I</fullName>
        <ecNumber evidence="1">3.4.21.89</ecNumber>
    </recommendedName>
</protein>
<dbReference type="GO" id="GO:0004252">
    <property type="term" value="F:serine-type endopeptidase activity"/>
    <property type="evidence" value="ECO:0007669"/>
    <property type="project" value="UniProtKB-UniRule"/>
</dbReference>
<accession>A0A1Q2D5R3</accession>
<evidence type="ECO:0000313" key="2">
    <source>
        <dbReference type="EMBL" id="AQP53651.1"/>
    </source>
</evidence>
<reference evidence="2 3" key="1">
    <citation type="journal article" date="2010" name="Int. J. Syst. Evol. Microbiol.">
        <title>Vagococcus penaei sp. nov., isolated from spoilage microbiota of cooked shrimp (Penaeus vannamei).</title>
        <authorList>
            <person name="Jaffres E."/>
            <person name="Prevost H."/>
            <person name="Rossero A."/>
            <person name="Joffraud J.J."/>
            <person name="Dousset X."/>
        </authorList>
    </citation>
    <scope>NUCLEOTIDE SEQUENCE [LARGE SCALE GENOMIC DNA]</scope>
    <source>
        <strain evidence="2 3">CD276</strain>
    </source>
</reference>
<organism evidence="2 3">
    <name type="scientific">Vagococcus penaei</name>
    <dbReference type="NCBI Taxonomy" id="633807"/>
    <lineage>
        <taxon>Bacteria</taxon>
        <taxon>Bacillati</taxon>
        <taxon>Bacillota</taxon>
        <taxon>Bacilli</taxon>
        <taxon>Lactobacillales</taxon>
        <taxon>Enterococcaceae</taxon>
        <taxon>Vagococcus</taxon>
    </lineage>
</organism>
<dbReference type="NCBIfam" id="TIGR02228">
    <property type="entry name" value="sigpep_I_arch"/>
    <property type="match status" value="1"/>
</dbReference>
<dbReference type="Gene3D" id="2.10.109.10">
    <property type="entry name" value="Umud Fragment, subunit A"/>
    <property type="match status" value="1"/>
</dbReference>
<dbReference type="GO" id="GO:0006465">
    <property type="term" value="P:signal peptide processing"/>
    <property type="evidence" value="ECO:0007669"/>
    <property type="project" value="UniProtKB-UniRule"/>
</dbReference>
<sequence>MITFCLLTLLFFVIVVRVSDQKTYFGYQLKLVLSDSMGAAIPKNSLIAIKVADKNPLQVGDIVSVQVNDEFVTHRIAMIEDSLGTKTLITKGDQNSQVDSRKTEADTIVGKVKFVIPYIGILWVLLAKPAILILIIMVILIMIVIKKYGHHLLGTYIYKKRRTRQ</sequence>
<proteinExistence type="predicted"/>
<dbReference type="InterPro" id="IPR001733">
    <property type="entry name" value="Peptidase_S26B"/>
</dbReference>
<evidence type="ECO:0000256" key="1">
    <source>
        <dbReference type="NCBIfam" id="TIGR02228"/>
    </source>
</evidence>
<gene>
    <name evidence="2" type="ORF">BW732_04970</name>
</gene>
<keyword evidence="3" id="KW-1185">Reference proteome</keyword>
<dbReference type="PANTHER" id="PTHR10806:SF6">
    <property type="entry name" value="SIGNAL PEPTIDASE COMPLEX CATALYTIC SUBUNIT SEC11"/>
    <property type="match status" value="1"/>
</dbReference>
<dbReference type="PANTHER" id="PTHR10806">
    <property type="entry name" value="SIGNAL PEPTIDASE COMPLEX CATALYTIC SUBUNIT SEC11"/>
    <property type="match status" value="1"/>
</dbReference>